<dbReference type="InterPro" id="IPR050739">
    <property type="entry name" value="MFP"/>
</dbReference>
<organism evidence="5 6">
    <name type="scientific">Aquilutibacter rugosus</name>
    <dbReference type="NCBI Taxonomy" id="3115820"/>
    <lineage>
        <taxon>Bacteria</taxon>
        <taxon>Pseudomonadati</taxon>
        <taxon>Pseudomonadota</taxon>
        <taxon>Gammaproteobacteria</taxon>
        <taxon>Lysobacterales</taxon>
        <taxon>Lysobacteraceae</taxon>
        <taxon>Aquilutibacter</taxon>
    </lineage>
</organism>
<evidence type="ECO:0000259" key="4">
    <source>
        <dbReference type="Pfam" id="PF25963"/>
    </source>
</evidence>
<dbReference type="InterPro" id="IPR058634">
    <property type="entry name" value="AaeA-lik-b-barrel"/>
</dbReference>
<dbReference type="Gene3D" id="2.40.50.100">
    <property type="match status" value="1"/>
</dbReference>
<evidence type="ECO:0000259" key="3">
    <source>
        <dbReference type="Pfam" id="PF25885"/>
    </source>
</evidence>
<keyword evidence="6" id="KW-1185">Reference proteome</keyword>
<dbReference type="PANTHER" id="PTHR30386">
    <property type="entry name" value="MEMBRANE FUSION SUBUNIT OF EMRAB-TOLC MULTIDRUG EFFLUX PUMP"/>
    <property type="match status" value="1"/>
</dbReference>
<dbReference type="SUPFAM" id="SSF111369">
    <property type="entry name" value="HlyD-like secretion proteins"/>
    <property type="match status" value="2"/>
</dbReference>
<proteinExistence type="predicted"/>
<dbReference type="Proteomes" id="UP001356170">
    <property type="component" value="Unassembled WGS sequence"/>
</dbReference>
<evidence type="ECO:0000256" key="2">
    <source>
        <dbReference type="SAM" id="Phobius"/>
    </source>
</evidence>
<dbReference type="Pfam" id="PF25963">
    <property type="entry name" value="Beta-barrel_AAEA"/>
    <property type="match status" value="1"/>
</dbReference>
<accession>A0ABU7V0T6</accession>
<dbReference type="Gene3D" id="2.40.30.170">
    <property type="match status" value="1"/>
</dbReference>
<dbReference type="InterPro" id="IPR058633">
    <property type="entry name" value="EmrA/FarA_HH"/>
</dbReference>
<keyword evidence="2" id="KW-0472">Membrane</keyword>
<gene>
    <name evidence="5" type="ORF">V3390_06185</name>
</gene>
<comment type="subcellular location">
    <subcellularLocation>
        <location evidence="1">Cell envelope</location>
    </subcellularLocation>
</comment>
<dbReference type="PANTHER" id="PTHR30386:SF19">
    <property type="entry name" value="MULTIDRUG EXPORT PROTEIN EMRA-RELATED"/>
    <property type="match status" value="1"/>
</dbReference>
<feature type="domain" description="Multidrug export protein EmrA/FarA alpha-helical hairpin" evidence="3">
    <location>
        <begin position="99"/>
        <end position="218"/>
    </location>
</feature>
<dbReference type="EMBL" id="JAZHBO010000002">
    <property type="protein sequence ID" value="MEF2155823.1"/>
    <property type="molecule type" value="Genomic_DNA"/>
</dbReference>
<name>A0ABU7V0T6_9GAMM</name>
<evidence type="ECO:0000313" key="5">
    <source>
        <dbReference type="EMBL" id="MEF2155823.1"/>
    </source>
</evidence>
<protein>
    <submittedName>
        <fullName evidence="5">Efflux RND transporter periplasmic adaptor subunit</fullName>
    </submittedName>
</protein>
<reference evidence="5 6" key="1">
    <citation type="submission" date="2024-01" db="EMBL/GenBank/DDBJ databases">
        <title>Novel species of the genus Luteimonas isolated from rivers.</title>
        <authorList>
            <person name="Lu H."/>
        </authorList>
    </citation>
    <scope>NUCLEOTIDE SEQUENCE [LARGE SCALE GENOMIC DNA]</scope>
    <source>
        <strain evidence="5 6">FXH3W</strain>
    </source>
</reference>
<keyword evidence="2" id="KW-0812">Transmembrane</keyword>
<evidence type="ECO:0000256" key="1">
    <source>
        <dbReference type="ARBA" id="ARBA00004196"/>
    </source>
</evidence>
<comment type="caution">
    <text evidence="5">The sequence shown here is derived from an EMBL/GenBank/DDBJ whole genome shotgun (WGS) entry which is preliminary data.</text>
</comment>
<feature type="domain" description="p-hydroxybenzoic acid efflux pump subunit AaeA-like beta-barrel" evidence="4">
    <location>
        <begin position="256"/>
        <end position="334"/>
    </location>
</feature>
<dbReference type="Pfam" id="PF25885">
    <property type="entry name" value="HH_EMRA"/>
    <property type="match status" value="1"/>
</dbReference>
<evidence type="ECO:0000313" key="6">
    <source>
        <dbReference type="Proteomes" id="UP001356170"/>
    </source>
</evidence>
<keyword evidence="2" id="KW-1133">Transmembrane helix</keyword>
<feature type="transmembrane region" description="Helical" evidence="2">
    <location>
        <begin position="26"/>
        <end position="47"/>
    </location>
</feature>
<sequence>MTQELNPSANAANPQATAPNGKRKRALLILVAVLVLAAIATLLLYLFDWRWKETTDDAYVQGNMVTITPQTAGTVTAIHAENGMKVEQGATLVELDPLDAVVGLESAKANLANAVRQARGLYSQVATGAAEIRAKQIALANAQQDLARRQGLVGMGAVSAEELAHAREQVAMAEAALSASNSTQARARALVDATGIATQPQVEAAAAQVRQAYLAGARNRIVAPVGGYLAQRTIQVGQRVQPGTSLMTVVPLDQVWVEANFKETQLKKMRIGQPVKVSADLYGDKIEYKGKLVSMGLGTGSAFSVLPAQNASGNWIKIVQRVPVRIELDPAQVAKYPLRIGLSMSVDVDVHDQNGPVLAAAAPSKAVYTTNAYDRQLHEANDLIAGIIARNSGR</sequence>